<proteinExistence type="predicted"/>
<evidence type="ECO:0000256" key="1">
    <source>
        <dbReference type="SAM" id="MobiDB-lite"/>
    </source>
</evidence>
<gene>
    <name evidence="2" type="ORF">GA0074696_0270</name>
</gene>
<sequence length="113" mass="12140">MLIIGNVYGESMAHPLALTPRLIEERDDLMVCRPPFKAHFTFGARVDHASTNGNADRLLRVPATTAAQAPLDDGRSSRSSIAAKRRASAAPTAELGRSSRRPPRIRTGSSAFG</sequence>
<evidence type="ECO:0000313" key="2">
    <source>
        <dbReference type="EMBL" id="SCE69338.1"/>
    </source>
</evidence>
<protein>
    <submittedName>
        <fullName evidence="2">Uncharacterized protein</fullName>
    </submittedName>
</protein>
<accession>A0A1C4UC98</accession>
<dbReference type="Proteomes" id="UP000198228">
    <property type="component" value="Chromosome I"/>
</dbReference>
<dbReference type="AlphaFoldDB" id="A0A1C4UC98"/>
<reference evidence="2 3" key="1">
    <citation type="submission" date="2016-06" db="EMBL/GenBank/DDBJ databases">
        <authorList>
            <person name="Kjaerup R.B."/>
            <person name="Dalgaard T.S."/>
            <person name="Juul-Madsen H.R."/>
        </authorList>
    </citation>
    <scope>NUCLEOTIDE SEQUENCE [LARGE SCALE GENOMIC DNA]</scope>
    <source>
        <strain evidence="2 3">DSM 43821</strain>
    </source>
</reference>
<dbReference type="RefSeq" id="WP_088959404.1">
    <property type="nucleotide sequence ID" value="NZ_LT607410.1"/>
</dbReference>
<organism evidence="2 3">
    <name type="scientific">Micromonospora purpureochromogenes</name>
    <dbReference type="NCBI Taxonomy" id="47872"/>
    <lineage>
        <taxon>Bacteria</taxon>
        <taxon>Bacillati</taxon>
        <taxon>Actinomycetota</taxon>
        <taxon>Actinomycetes</taxon>
        <taxon>Micromonosporales</taxon>
        <taxon>Micromonosporaceae</taxon>
        <taxon>Micromonospora</taxon>
    </lineage>
</organism>
<name>A0A1C4UC98_9ACTN</name>
<dbReference type="EMBL" id="LT607410">
    <property type="protein sequence ID" value="SCE69338.1"/>
    <property type="molecule type" value="Genomic_DNA"/>
</dbReference>
<feature type="region of interest" description="Disordered" evidence="1">
    <location>
        <begin position="64"/>
        <end position="113"/>
    </location>
</feature>
<evidence type="ECO:0000313" key="3">
    <source>
        <dbReference type="Proteomes" id="UP000198228"/>
    </source>
</evidence>